<gene>
    <name evidence="1" type="ORF">MM415B08421_0007</name>
</gene>
<sequence>MKEFYLKSFKEKDIDRLKSFMSKVILSDIKLSVNERVDEALDIFMKTNGGKMGFTDTLTVVLPIEFGGELLLSILGGENNDHN</sequence>
<dbReference type="AlphaFoldDB" id="A0A6M3LQP0"/>
<name>A0A6M3LQP0_9ZZZZ</name>
<evidence type="ECO:0000313" key="1">
    <source>
        <dbReference type="EMBL" id="QJA96479.1"/>
    </source>
</evidence>
<reference evidence="1" key="1">
    <citation type="submission" date="2020-03" db="EMBL/GenBank/DDBJ databases">
        <title>The deep terrestrial virosphere.</title>
        <authorList>
            <person name="Holmfeldt K."/>
            <person name="Nilsson E."/>
            <person name="Simone D."/>
            <person name="Lopez-Fernandez M."/>
            <person name="Wu X."/>
            <person name="de Brujin I."/>
            <person name="Lundin D."/>
            <person name="Andersson A."/>
            <person name="Bertilsson S."/>
            <person name="Dopson M."/>
        </authorList>
    </citation>
    <scope>NUCLEOTIDE SEQUENCE</scope>
    <source>
        <strain evidence="1">MM415B08421</strain>
    </source>
</reference>
<organism evidence="1">
    <name type="scientific">viral metagenome</name>
    <dbReference type="NCBI Taxonomy" id="1070528"/>
    <lineage>
        <taxon>unclassified sequences</taxon>
        <taxon>metagenomes</taxon>
        <taxon>organismal metagenomes</taxon>
    </lineage>
</organism>
<dbReference type="EMBL" id="MT143404">
    <property type="protein sequence ID" value="QJA96479.1"/>
    <property type="molecule type" value="Genomic_DNA"/>
</dbReference>
<protein>
    <submittedName>
        <fullName evidence="1">Uncharacterized protein</fullName>
    </submittedName>
</protein>
<proteinExistence type="predicted"/>
<accession>A0A6M3LQP0</accession>